<evidence type="ECO:0000313" key="6">
    <source>
        <dbReference type="Proteomes" id="UP000297940"/>
    </source>
</evidence>
<organism evidence="5 6">
    <name type="scientific">Leptospira mtsangambouensis</name>
    <dbReference type="NCBI Taxonomy" id="2484912"/>
    <lineage>
        <taxon>Bacteria</taxon>
        <taxon>Pseudomonadati</taxon>
        <taxon>Spirochaetota</taxon>
        <taxon>Spirochaetia</taxon>
        <taxon>Leptospirales</taxon>
        <taxon>Leptospiraceae</taxon>
        <taxon>Leptospira</taxon>
    </lineage>
</organism>
<evidence type="ECO:0000256" key="3">
    <source>
        <dbReference type="ARBA" id="ARBA00022840"/>
    </source>
</evidence>
<keyword evidence="3 5" id="KW-0067">ATP-binding</keyword>
<dbReference type="SUPFAM" id="SSF52540">
    <property type="entry name" value="P-loop containing nucleoside triphosphate hydrolases"/>
    <property type="match status" value="1"/>
</dbReference>
<proteinExistence type="predicted"/>
<dbReference type="RefSeq" id="WP_135694793.1">
    <property type="nucleotide sequence ID" value="NZ_RQHK01000015.1"/>
</dbReference>
<dbReference type="EMBL" id="RQHK01000015">
    <property type="protein sequence ID" value="TGM73996.1"/>
    <property type="molecule type" value="Genomic_DNA"/>
</dbReference>
<evidence type="ECO:0000313" key="5">
    <source>
        <dbReference type="EMBL" id="TGM73996.1"/>
    </source>
</evidence>
<dbReference type="Pfam" id="PF00005">
    <property type="entry name" value="ABC_tran"/>
    <property type="match status" value="1"/>
</dbReference>
<feature type="domain" description="ABC transporter" evidence="4">
    <location>
        <begin position="4"/>
        <end position="236"/>
    </location>
</feature>
<dbReference type="InterPro" id="IPR017871">
    <property type="entry name" value="ABC_transporter-like_CS"/>
</dbReference>
<evidence type="ECO:0000259" key="4">
    <source>
        <dbReference type="PROSITE" id="PS50893"/>
    </source>
</evidence>
<dbReference type="PROSITE" id="PS50893">
    <property type="entry name" value="ABC_TRANSPORTER_2"/>
    <property type="match status" value="1"/>
</dbReference>
<dbReference type="PANTHER" id="PTHR42781:SF4">
    <property type="entry name" value="SPERMIDINE_PUTRESCINE IMPORT ATP-BINDING PROTEIN POTA"/>
    <property type="match status" value="1"/>
</dbReference>
<dbReference type="GO" id="GO:0005524">
    <property type="term" value="F:ATP binding"/>
    <property type="evidence" value="ECO:0007669"/>
    <property type="project" value="UniProtKB-KW"/>
</dbReference>
<gene>
    <name evidence="5" type="ORF">EHR01_10780</name>
</gene>
<evidence type="ECO:0000256" key="1">
    <source>
        <dbReference type="ARBA" id="ARBA00022448"/>
    </source>
</evidence>
<keyword evidence="6" id="KW-1185">Reference proteome</keyword>
<protein>
    <submittedName>
        <fullName evidence="5">ATP-binding cassette domain-containing protein</fullName>
    </submittedName>
</protein>
<reference evidence="6" key="1">
    <citation type="journal article" date="2019" name="PLoS Negl. Trop. Dis.">
        <title>Revisiting the worldwide diversity of Leptospira species in the environment.</title>
        <authorList>
            <person name="Vincent A.T."/>
            <person name="Schiettekatte O."/>
            <person name="Bourhy P."/>
            <person name="Veyrier F.J."/>
            <person name="Picardeau M."/>
        </authorList>
    </citation>
    <scope>NUCLEOTIDE SEQUENCE [LARGE SCALE GENOMIC DNA]</scope>
    <source>
        <strain evidence="6">201601298</strain>
    </source>
</reference>
<dbReference type="SMART" id="SM00382">
    <property type="entry name" value="AAA"/>
    <property type="match status" value="1"/>
</dbReference>
<dbReference type="InterPro" id="IPR003439">
    <property type="entry name" value="ABC_transporter-like_ATP-bd"/>
</dbReference>
<dbReference type="Gene3D" id="3.40.50.300">
    <property type="entry name" value="P-loop containing nucleotide triphosphate hydrolases"/>
    <property type="match status" value="1"/>
</dbReference>
<dbReference type="InterPro" id="IPR027417">
    <property type="entry name" value="P-loop_NTPase"/>
</dbReference>
<dbReference type="PROSITE" id="PS00211">
    <property type="entry name" value="ABC_TRANSPORTER_1"/>
    <property type="match status" value="1"/>
</dbReference>
<keyword evidence="1" id="KW-0813">Transport</keyword>
<keyword evidence="2" id="KW-0547">Nucleotide-binding</keyword>
<dbReference type="Proteomes" id="UP000297940">
    <property type="component" value="Unassembled WGS sequence"/>
</dbReference>
<dbReference type="InterPro" id="IPR050093">
    <property type="entry name" value="ABC_SmlMolc_Importer"/>
</dbReference>
<accession>A0ABY2NXY3</accession>
<dbReference type="InterPro" id="IPR003593">
    <property type="entry name" value="AAA+_ATPase"/>
</dbReference>
<name>A0ABY2NXY3_9LEPT</name>
<dbReference type="PANTHER" id="PTHR42781">
    <property type="entry name" value="SPERMIDINE/PUTRESCINE IMPORT ATP-BINDING PROTEIN POTA"/>
    <property type="match status" value="1"/>
</dbReference>
<evidence type="ECO:0000256" key="2">
    <source>
        <dbReference type="ARBA" id="ARBA00022741"/>
    </source>
</evidence>
<comment type="caution">
    <text evidence="5">The sequence shown here is derived from an EMBL/GenBank/DDBJ whole genome shotgun (WGS) entry which is preliminary data.</text>
</comment>
<sequence>MIKVNIQKKFSSRDQKTIELKFQCEIPLHQSNSFFGPSGAGKTTFLKMLTGLVKPDLGSIVVDGQVWFDSEKNINLPIVSRSIGYLFQESSLFPNMNVRENLEFAFQKGKEDKNFLQSLMTTAEIDNLLNHKVEGLSGGQKQRVALVRSLIQKPKFLFLDEPFSSLDQRIRTQLVSLVESLQKQYQMTAILISHEIPEVIKLTKKVYMLSNGEIVSSGDPIDIFRQKQSDLLEAEVIGRTSKDEVAIWYPNPFVVLKRNKKDPILKINEFCLTQIKIKNDGE</sequence>